<name>A0A413KAK4_BIFPS</name>
<comment type="caution">
    <text evidence="2">The sequence shown here is derived from an EMBL/GenBank/DDBJ whole genome shotgun (WGS) entry which is preliminary data.</text>
</comment>
<reference evidence="2 3" key="1">
    <citation type="submission" date="2018-08" db="EMBL/GenBank/DDBJ databases">
        <title>A genome reference for cultivated species of the human gut microbiota.</title>
        <authorList>
            <person name="Zou Y."/>
            <person name="Xue W."/>
            <person name="Luo G."/>
        </authorList>
    </citation>
    <scope>NUCLEOTIDE SEQUENCE [LARGE SCALE GENOMIC DNA]</scope>
    <source>
        <strain evidence="2 3">CF01-1</strain>
    </source>
</reference>
<feature type="region of interest" description="Disordered" evidence="1">
    <location>
        <begin position="67"/>
        <end position="86"/>
    </location>
</feature>
<evidence type="ECO:0000313" key="3">
    <source>
        <dbReference type="Proteomes" id="UP000284163"/>
    </source>
</evidence>
<dbReference type="Proteomes" id="UP000284163">
    <property type="component" value="Unassembled WGS sequence"/>
</dbReference>
<dbReference type="EMBL" id="QSDK01000027">
    <property type="protein sequence ID" value="RGY74645.1"/>
    <property type="molecule type" value="Genomic_DNA"/>
</dbReference>
<proteinExistence type="predicted"/>
<protein>
    <submittedName>
        <fullName evidence="2">Uncharacterized protein</fullName>
    </submittedName>
</protein>
<gene>
    <name evidence="2" type="ORF">DXA22_10010</name>
</gene>
<organism evidence="2 3">
    <name type="scientific">Bifidobacterium pseudocatenulatum</name>
    <dbReference type="NCBI Taxonomy" id="28026"/>
    <lineage>
        <taxon>Bacteria</taxon>
        <taxon>Bacillati</taxon>
        <taxon>Actinomycetota</taxon>
        <taxon>Actinomycetes</taxon>
        <taxon>Bifidobacteriales</taxon>
        <taxon>Bifidobacteriaceae</taxon>
        <taxon>Bifidobacterium</taxon>
    </lineage>
</organism>
<sequence>MKLKDKVVEALKEDAESDSGFLSGFSRLDLCFNDSFVTINGETEVGHVRYSQIANVMLETLNLNPDDEYEEPELLNPPAPPKQEKPETAMGFLEQLSNLSNQGEELLERFAEKEGSETSEDAKNLRRLLIGATSQLVVFGMVIRIKERSAEK</sequence>
<dbReference type="AlphaFoldDB" id="A0A413KAK4"/>
<evidence type="ECO:0000256" key="1">
    <source>
        <dbReference type="SAM" id="MobiDB-lite"/>
    </source>
</evidence>
<evidence type="ECO:0000313" key="2">
    <source>
        <dbReference type="EMBL" id="RGY74645.1"/>
    </source>
</evidence>
<accession>A0A413KAK4</accession>